<organism evidence="2 3">
    <name type="scientific">Weissella viridescens</name>
    <name type="common">Lactobacillus viridescens</name>
    <dbReference type="NCBI Taxonomy" id="1629"/>
    <lineage>
        <taxon>Bacteria</taxon>
        <taxon>Bacillati</taxon>
        <taxon>Bacillota</taxon>
        <taxon>Bacilli</taxon>
        <taxon>Lactobacillales</taxon>
        <taxon>Lactobacillaceae</taxon>
        <taxon>Weissella</taxon>
    </lineage>
</organism>
<dbReference type="InterPro" id="IPR036286">
    <property type="entry name" value="LexA/Signal_pep-like_sf"/>
</dbReference>
<keyword evidence="2" id="KW-0378">Hydrolase</keyword>
<sequence>MTPSGLRVLEQAPASLNMVPRFDPDNNIENQDDVDYIPVPEQLIADQDAFFIVAQQNETMIELGILPGDMLIVHRQDTAQDGDIILVDLPEHPKQVYRFFMRLTIFDLNPKTPNSRQ</sequence>
<name>A0A380P4D0_WEIVI</name>
<dbReference type="AlphaFoldDB" id="A0A380P4D0"/>
<evidence type="ECO:0000313" key="2">
    <source>
        <dbReference type="EMBL" id="SUP59362.1"/>
    </source>
</evidence>
<gene>
    <name evidence="2" type="primary">lexA_2</name>
    <name evidence="2" type="ORF">NCTC13645_01617</name>
</gene>
<dbReference type="Proteomes" id="UP000254621">
    <property type="component" value="Unassembled WGS sequence"/>
</dbReference>
<dbReference type="EMBL" id="UHIV01000004">
    <property type="protein sequence ID" value="SUP59362.1"/>
    <property type="molecule type" value="Genomic_DNA"/>
</dbReference>
<dbReference type="InterPro" id="IPR015927">
    <property type="entry name" value="Peptidase_S24_S26A/B/C"/>
</dbReference>
<reference evidence="2 3" key="1">
    <citation type="submission" date="2018-06" db="EMBL/GenBank/DDBJ databases">
        <authorList>
            <consortium name="Pathogen Informatics"/>
            <person name="Doyle S."/>
        </authorList>
    </citation>
    <scope>NUCLEOTIDE SEQUENCE [LARGE SCALE GENOMIC DNA]</scope>
    <source>
        <strain evidence="2 3">NCTC13645</strain>
    </source>
</reference>
<evidence type="ECO:0000259" key="1">
    <source>
        <dbReference type="Pfam" id="PF00717"/>
    </source>
</evidence>
<dbReference type="GO" id="GO:0004252">
    <property type="term" value="F:serine-type endopeptidase activity"/>
    <property type="evidence" value="ECO:0007669"/>
    <property type="project" value="UniProtKB-EC"/>
</dbReference>
<feature type="domain" description="Peptidase S24/S26A/S26B/S26C" evidence="1">
    <location>
        <begin position="29"/>
        <end position="110"/>
    </location>
</feature>
<dbReference type="Gene3D" id="2.10.109.10">
    <property type="entry name" value="Umud Fragment, subunit A"/>
    <property type="match status" value="1"/>
</dbReference>
<accession>A0A380P4D0</accession>
<protein>
    <submittedName>
        <fullName evidence="2">LexA repressor</fullName>
        <ecNumber evidence="2">3.4.21.88</ecNumber>
    </submittedName>
</protein>
<dbReference type="STRING" id="1629.IV50_GL000365"/>
<dbReference type="SUPFAM" id="SSF51306">
    <property type="entry name" value="LexA/Signal peptidase"/>
    <property type="match status" value="1"/>
</dbReference>
<dbReference type="EC" id="3.4.21.88" evidence="2"/>
<proteinExistence type="predicted"/>
<evidence type="ECO:0000313" key="3">
    <source>
        <dbReference type="Proteomes" id="UP000254621"/>
    </source>
</evidence>
<dbReference type="Pfam" id="PF00717">
    <property type="entry name" value="Peptidase_S24"/>
    <property type="match status" value="1"/>
</dbReference>